<dbReference type="Pfam" id="PF02681">
    <property type="entry name" value="DUF212"/>
    <property type="match status" value="1"/>
</dbReference>
<dbReference type="PANTHER" id="PTHR31446">
    <property type="entry name" value="ACID PHOSPHATASE/VANADIUM-DEPENDENT HALOPEROXIDASE-RELATED PROTEIN"/>
    <property type="match status" value="1"/>
</dbReference>
<gene>
    <name evidence="2" type="ORF">IAB36_00115</name>
</gene>
<dbReference type="AlphaFoldDB" id="A0A9D1AI89"/>
<reference evidence="2" key="1">
    <citation type="submission" date="2020-10" db="EMBL/GenBank/DDBJ databases">
        <authorList>
            <person name="Gilroy R."/>
        </authorList>
    </citation>
    <scope>NUCLEOTIDE SEQUENCE</scope>
    <source>
        <strain evidence="2">CHK184-25365</strain>
    </source>
</reference>
<dbReference type="CDD" id="cd01610">
    <property type="entry name" value="PAP2_like"/>
    <property type="match status" value="1"/>
</dbReference>
<feature type="transmembrane region" description="Helical" evidence="1">
    <location>
        <begin position="70"/>
        <end position="89"/>
    </location>
</feature>
<dbReference type="PANTHER" id="PTHR31446:SF29">
    <property type="entry name" value="ACID PHOSPHATASE_VANADIUM-DEPENDENT HALOPEROXIDASE-RELATED PROTEIN"/>
    <property type="match status" value="1"/>
</dbReference>
<keyword evidence="1" id="KW-0812">Transmembrane</keyword>
<keyword evidence="1" id="KW-1133">Transmembrane helix</keyword>
<accession>A0A9D1AI89</accession>
<evidence type="ECO:0000313" key="2">
    <source>
        <dbReference type="EMBL" id="HIR40221.1"/>
    </source>
</evidence>
<protein>
    <submittedName>
        <fullName evidence="2">Divergent PAP2 family protein</fullName>
    </submittedName>
</protein>
<dbReference type="EMBL" id="DVGY01000003">
    <property type="protein sequence ID" value="HIR40221.1"/>
    <property type="molecule type" value="Genomic_DNA"/>
</dbReference>
<dbReference type="InterPro" id="IPR003832">
    <property type="entry name" value="DUF212"/>
</dbReference>
<feature type="transmembrane region" description="Helical" evidence="1">
    <location>
        <begin position="12"/>
        <end position="30"/>
    </location>
</feature>
<organism evidence="2 3">
    <name type="scientific">Candidatus Egerieicola pullicola</name>
    <dbReference type="NCBI Taxonomy" id="2840775"/>
    <lineage>
        <taxon>Bacteria</taxon>
        <taxon>Bacillati</taxon>
        <taxon>Bacillota</taxon>
        <taxon>Clostridia</taxon>
        <taxon>Eubacteriales</taxon>
        <taxon>Oscillospiraceae</taxon>
        <taxon>Oscillospiraceae incertae sedis</taxon>
        <taxon>Candidatus Egerieicola</taxon>
    </lineage>
</organism>
<proteinExistence type="predicted"/>
<reference evidence="2" key="2">
    <citation type="journal article" date="2021" name="PeerJ">
        <title>Extensive microbial diversity within the chicken gut microbiome revealed by metagenomics and culture.</title>
        <authorList>
            <person name="Gilroy R."/>
            <person name="Ravi A."/>
            <person name="Getino M."/>
            <person name="Pursley I."/>
            <person name="Horton D.L."/>
            <person name="Alikhan N.F."/>
            <person name="Baker D."/>
            <person name="Gharbi K."/>
            <person name="Hall N."/>
            <person name="Watson M."/>
            <person name="Adriaenssens E.M."/>
            <person name="Foster-Nyarko E."/>
            <person name="Jarju S."/>
            <person name="Secka A."/>
            <person name="Antonio M."/>
            <person name="Oren A."/>
            <person name="Chaudhuri R.R."/>
            <person name="La Ragione R."/>
            <person name="Hildebrand F."/>
            <person name="Pallen M.J."/>
        </authorList>
    </citation>
    <scope>NUCLEOTIDE SEQUENCE</scope>
    <source>
        <strain evidence="2">CHK184-25365</strain>
    </source>
</reference>
<comment type="caution">
    <text evidence="2">The sequence shown here is derived from an EMBL/GenBank/DDBJ whole genome shotgun (WGS) entry which is preliminary data.</text>
</comment>
<feature type="transmembrane region" description="Helical" evidence="1">
    <location>
        <begin position="42"/>
        <end position="64"/>
    </location>
</feature>
<dbReference type="Proteomes" id="UP000886749">
    <property type="component" value="Unassembled WGS sequence"/>
</dbReference>
<evidence type="ECO:0000256" key="1">
    <source>
        <dbReference type="SAM" id="Phobius"/>
    </source>
</evidence>
<name>A0A9D1AI89_9FIRM</name>
<sequence length="152" mass="16071">MEQILQLIQNYPLIVAAASWAAAQVMKAIINALQTKQFKAERLVGAGGMPSCHSAAVCGLMMALARSEGMGNPAFAVAVLLAIVVMYDAMGVRRAAGEQAKALNRLAKSKLLDEEDPNLLPGDLKEFLGHTPVQVLAGALLGIMIAIFIPVF</sequence>
<keyword evidence="1" id="KW-0472">Membrane</keyword>
<feature type="transmembrane region" description="Helical" evidence="1">
    <location>
        <begin position="133"/>
        <end position="151"/>
    </location>
</feature>
<evidence type="ECO:0000313" key="3">
    <source>
        <dbReference type="Proteomes" id="UP000886749"/>
    </source>
</evidence>